<accession>A0ABQ0A7K2</accession>
<dbReference type="InterPro" id="IPR032811">
    <property type="entry name" value="Put_conjugal_transfer"/>
</dbReference>
<dbReference type="SUPFAM" id="SSF56935">
    <property type="entry name" value="Porins"/>
    <property type="match status" value="1"/>
</dbReference>
<evidence type="ECO:0000313" key="2">
    <source>
        <dbReference type="Proteomes" id="UP001465153"/>
    </source>
</evidence>
<protein>
    <submittedName>
        <fullName evidence="1">Conjugal transfer protein TraF</fullName>
    </submittedName>
</protein>
<gene>
    <name evidence="1" type="ORF">NBRC116591_14410</name>
</gene>
<dbReference type="EMBL" id="BAABWN010000004">
    <property type="protein sequence ID" value="GAA6167631.1"/>
    <property type="molecule type" value="Genomic_DNA"/>
</dbReference>
<comment type="caution">
    <text evidence="1">The sequence shown here is derived from an EMBL/GenBank/DDBJ whole genome shotgun (WGS) entry which is preliminary data.</text>
</comment>
<dbReference type="Pfam" id="PF13729">
    <property type="entry name" value="TraF_2"/>
    <property type="match status" value="1"/>
</dbReference>
<name>A0ABQ0A7K2_9GAMM</name>
<reference evidence="1 2" key="1">
    <citation type="submission" date="2024-04" db="EMBL/GenBank/DDBJ databases">
        <title>Draft genome sequence of Sessilibacter corallicola NBRC 116591.</title>
        <authorList>
            <person name="Miyakawa T."/>
            <person name="Kusuya Y."/>
            <person name="Miura T."/>
        </authorList>
    </citation>
    <scope>NUCLEOTIDE SEQUENCE [LARGE SCALE GENOMIC DNA]</scope>
    <source>
        <strain evidence="1 2">KU-00831-HH</strain>
    </source>
</reference>
<proteinExistence type="predicted"/>
<evidence type="ECO:0000313" key="1">
    <source>
        <dbReference type="EMBL" id="GAA6167631.1"/>
    </source>
</evidence>
<sequence>MGGASVAVSSIDNAQFYNPALLAFHDTDEDVKNTGRFYLPTSSIQIPEAAFDIQDIDDDELVDQLSDSVDQFNAAPGVDNASAVVVSADDLLSALNNLSDSNLSLDGFAGVALVEPGVRQGGGFYLGARGLGGGEIDITPQDLELLNDYSEGLEFIASAGARGEAHPELFNADGSLIDPRTSLTSGASAVGAAALEVGVSFAYEFDVWGQPVAFGLTPKFSNIFTYEAILDIQNNEVITESSDQSERVLNLDVGVASSYGPWTAGIAVKDVFERSIDTELGNEVFIGTKPRLGLAYRGERFQLGLDYDLIPIKPVGTESETQEIALGFNWQLWRTFSLRAGFRQDQASDADSQVSLGFGFRWRRFLMDAAISESSDSSAAALQFGWTM</sequence>
<keyword evidence="2" id="KW-1185">Reference proteome</keyword>
<organism evidence="1 2">
    <name type="scientific">Sessilibacter corallicola</name>
    <dbReference type="NCBI Taxonomy" id="2904075"/>
    <lineage>
        <taxon>Bacteria</taxon>
        <taxon>Pseudomonadati</taxon>
        <taxon>Pseudomonadota</taxon>
        <taxon>Gammaproteobacteria</taxon>
        <taxon>Cellvibrionales</taxon>
        <taxon>Cellvibrionaceae</taxon>
        <taxon>Sessilibacter</taxon>
    </lineage>
</organism>
<dbReference type="Proteomes" id="UP001465153">
    <property type="component" value="Unassembled WGS sequence"/>
</dbReference>
<dbReference type="Gene3D" id="2.40.160.60">
    <property type="entry name" value="Outer membrane protein transport protein (OMPP1/FadL/TodX)"/>
    <property type="match status" value="1"/>
</dbReference>